<reference evidence="1 2" key="1">
    <citation type="journal article" date="2016" name="Nat. Commun.">
        <title>Extremotolerant tardigrade genome and improved radiotolerance of human cultured cells by tardigrade-unique protein.</title>
        <authorList>
            <person name="Hashimoto T."/>
            <person name="Horikawa D.D."/>
            <person name="Saito Y."/>
            <person name="Kuwahara H."/>
            <person name="Kozuka-Hata H."/>
            <person name="Shin-I T."/>
            <person name="Minakuchi Y."/>
            <person name="Ohishi K."/>
            <person name="Motoyama A."/>
            <person name="Aizu T."/>
            <person name="Enomoto A."/>
            <person name="Kondo K."/>
            <person name="Tanaka S."/>
            <person name="Hara Y."/>
            <person name="Koshikawa S."/>
            <person name="Sagara H."/>
            <person name="Miura T."/>
            <person name="Yokobori S."/>
            <person name="Miyagawa K."/>
            <person name="Suzuki Y."/>
            <person name="Kubo T."/>
            <person name="Oyama M."/>
            <person name="Kohara Y."/>
            <person name="Fujiyama A."/>
            <person name="Arakawa K."/>
            <person name="Katayama T."/>
            <person name="Toyoda A."/>
            <person name="Kunieda T."/>
        </authorList>
    </citation>
    <scope>NUCLEOTIDE SEQUENCE [LARGE SCALE GENOMIC DNA]</scope>
    <source>
        <strain evidence="1 2">YOKOZUNA-1</strain>
    </source>
</reference>
<gene>
    <name evidence="1" type="primary">RvY_15128-1</name>
    <name evidence="1" type="synonym">RvY_15128.1</name>
    <name evidence="1" type="ORF">RvY_15128</name>
</gene>
<accession>A0A1D1VYM9</accession>
<keyword evidence="2" id="KW-1185">Reference proteome</keyword>
<sequence>MLVATARNRLRSHHGPTVVLGVFIVRPEQTLSRSCCTSTVRALVMLCCKRKRLLCFLPPVCRSTMGIIPHQARAIASCPSLTKDLHHLARHCGALLAIGWQIHMKQDAFLTAVIFQCHITWC</sequence>
<evidence type="ECO:0000313" key="1">
    <source>
        <dbReference type="EMBL" id="GAV04928.1"/>
    </source>
</evidence>
<proteinExistence type="predicted"/>
<comment type="caution">
    <text evidence="1">The sequence shown here is derived from an EMBL/GenBank/DDBJ whole genome shotgun (WGS) entry which is preliminary data.</text>
</comment>
<dbReference type="EMBL" id="BDGG01000011">
    <property type="protein sequence ID" value="GAV04928.1"/>
    <property type="molecule type" value="Genomic_DNA"/>
</dbReference>
<dbReference type="AlphaFoldDB" id="A0A1D1VYM9"/>
<protein>
    <submittedName>
        <fullName evidence="1">Uncharacterized protein</fullName>
    </submittedName>
</protein>
<dbReference type="Proteomes" id="UP000186922">
    <property type="component" value="Unassembled WGS sequence"/>
</dbReference>
<evidence type="ECO:0000313" key="2">
    <source>
        <dbReference type="Proteomes" id="UP000186922"/>
    </source>
</evidence>
<name>A0A1D1VYM9_RAMVA</name>
<organism evidence="1 2">
    <name type="scientific">Ramazzottius varieornatus</name>
    <name type="common">Water bear</name>
    <name type="synonym">Tardigrade</name>
    <dbReference type="NCBI Taxonomy" id="947166"/>
    <lineage>
        <taxon>Eukaryota</taxon>
        <taxon>Metazoa</taxon>
        <taxon>Ecdysozoa</taxon>
        <taxon>Tardigrada</taxon>
        <taxon>Eutardigrada</taxon>
        <taxon>Parachela</taxon>
        <taxon>Hypsibioidea</taxon>
        <taxon>Ramazzottiidae</taxon>
        <taxon>Ramazzottius</taxon>
    </lineage>
</organism>